<proteinExistence type="predicted"/>
<accession>A0A090AEH6</accession>
<name>A0A090AEH6_9GAMM</name>
<protein>
    <submittedName>
        <fullName evidence="2">Uncharacterized protein</fullName>
    </submittedName>
</protein>
<dbReference type="EMBL" id="AP014633">
    <property type="protein sequence ID" value="BAP56383.1"/>
    <property type="molecule type" value="Genomic_DNA"/>
</dbReference>
<gene>
    <name evidence="2" type="ORF">THII_2086</name>
</gene>
<dbReference type="STRING" id="40754.THII_2086"/>
<dbReference type="AlphaFoldDB" id="A0A090AEH6"/>
<keyword evidence="3" id="KW-1185">Reference proteome</keyword>
<dbReference type="KEGG" id="tig:THII_2086"/>
<keyword evidence="1" id="KW-0472">Membrane</keyword>
<dbReference type="HOGENOM" id="CLU_133181_2_1_6"/>
<reference evidence="2 3" key="1">
    <citation type="journal article" date="2014" name="ISME J.">
        <title>Ecophysiology of Thioploca ingrica as revealed by the complete genome sequence supplemented with proteomic evidence.</title>
        <authorList>
            <person name="Kojima H."/>
            <person name="Ogura Y."/>
            <person name="Yamamoto N."/>
            <person name="Togashi T."/>
            <person name="Mori H."/>
            <person name="Watanabe T."/>
            <person name="Nemoto F."/>
            <person name="Kurokawa K."/>
            <person name="Hayashi T."/>
            <person name="Fukui M."/>
        </authorList>
    </citation>
    <scope>NUCLEOTIDE SEQUENCE [LARGE SCALE GENOMIC DNA]</scope>
</reference>
<evidence type="ECO:0000256" key="1">
    <source>
        <dbReference type="SAM" id="Phobius"/>
    </source>
</evidence>
<feature type="transmembrane region" description="Helical" evidence="1">
    <location>
        <begin position="90"/>
        <end position="109"/>
    </location>
</feature>
<sequence>MILIVTGLGLASRRYPEVLPDFISRYAGDTLWALMVFLVSGFLFPSLSTWKVAVIALLFSLLIETSQLYHAPWLEEIRRYRLAALILGRGFLWSDLVCYSVGVTLGVLIERLIINMNYRINAIKLRIKSNPLS</sequence>
<feature type="transmembrane region" description="Helical" evidence="1">
    <location>
        <begin position="52"/>
        <end position="70"/>
    </location>
</feature>
<keyword evidence="1" id="KW-0812">Transmembrane</keyword>
<evidence type="ECO:0000313" key="3">
    <source>
        <dbReference type="Proteomes" id="UP000031623"/>
    </source>
</evidence>
<organism evidence="2 3">
    <name type="scientific">Thioploca ingrica</name>
    <dbReference type="NCBI Taxonomy" id="40754"/>
    <lineage>
        <taxon>Bacteria</taxon>
        <taxon>Pseudomonadati</taxon>
        <taxon>Pseudomonadota</taxon>
        <taxon>Gammaproteobacteria</taxon>
        <taxon>Thiotrichales</taxon>
        <taxon>Thiotrichaceae</taxon>
        <taxon>Thioploca</taxon>
    </lineage>
</organism>
<dbReference type="Pfam" id="PF10990">
    <property type="entry name" value="DUF2809"/>
    <property type="match status" value="1"/>
</dbReference>
<dbReference type="InterPro" id="IPR021257">
    <property type="entry name" value="DUF2809"/>
</dbReference>
<feature type="transmembrane region" description="Helical" evidence="1">
    <location>
        <begin position="26"/>
        <end position="45"/>
    </location>
</feature>
<evidence type="ECO:0000313" key="2">
    <source>
        <dbReference type="EMBL" id="BAP56383.1"/>
    </source>
</evidence>
<dbReference type="Proteomes" id="UP000031623">
    <property type="component" value="Chromosome"/>
</dbReference>
<keyword evidence="1" id="KW-1133">Transmembrane helix</keyword>